<dbReference type="Proteomes" id="UP000270343">
    <property type="component" value="Unassembled WGS sequence"/>
</dbReference>
<comment type="caution">
    <text evidence="3">The sequence shown here is derived from an EMBL/GenBank/DDBJ whole genome shotgun (WGS) entry which is preliminary data.</text>
</comment>
<dbReference type="GO" id="GO:0032259">
    <property type="term" value="P:methylation"/>
    <property type="evidence" value="ECO:0007669"/>
    <property type="project" value="UniProtKB-KW"/>
</dbReference>
<evidence type="ECO:0000256" key="1">
    <source>
        <dbReference type="ARBA" id="ARBA00022603"/>
    </source>
</evidence>
<evidence type="ECO:0000256" key="2">
    <source>
        <dbReference type="ARBA" id="ARBA00022679"/>
    </source>
</evidence>
<keyword evidence="1 3" id="KW-0489">Methyltransferase</keyword>
<accession>A0A3B0C098</accession>
<dbReference type="Gene3D" id="3.40.50.150">
    <property type="entry name" value="Vaccinia Virus protein VP39"/>
    <property type="match status" value="1"/>
</dbReference>
<evidence type="ECO:0000313" key="3">
    <source>
        <dbReference type="EMBL" id="RKN77447.1"/>
    </source>
</evidence>
<dbReference type="SUPFAM" id="SSF53335">
    <property type="entry name" value="S-adenosyl-L-methionine-dependent methyltransferases"/>
    <property type="match status" value="1"/>
</dbReference>
<evidence type="ECO:0000313" key="4">
    <source>
        <dbReference type="Proteomes" id="UP000270343"/>
    </source>
</evidence>
<gene>
    <name evidence="3" type="ORF">D7231_01575</name>
</gene>
<dbReference type="PANTHER" id="PTHR43619">
    <property type="entry name" value="S-ADENOSYL-L-METHIONINE-DEPENDENT METHYLTRANSFERASE YKTD-RELATED"/>
    <property type="match status" value="1"/>
</dbReference>
<dbReference type="InterPro" id="IPR007213">
    <property type="entry name" value="Ppm1/Ppm2/Tcmp"/>
</dbReference>
<dbReference type="RefSeq" id="WP_120753061.1">
    <property type="nucleotide sequence ID" value="NZ_JBIBGF010000001.1"/>
</dbReference>
<protein>
    <submittedName>
        <fullName evidence="3">Class I SAM-dependent methyltransferase</fullName>
    </submittedName>
</protein>
<dbReference type="AlphaFoldDB" id="A0A3B0C098"/>
<keyword evidence="2 3" id="KW-0808">Transferase</keyword>
<name>A0A3B0C098_9ACTN</name>
<dbReference type="PANTHER" id="PTHR43619:SF2">
    <property type="entry name" value="S-ADENOSYL-L-METHIONINE-DEPENDENT METHYLTRANSFERASES SUPERFAMILY PROTEIN"/>
    <property type="match status" value="1"/>
</dbReference>
<organism evidence="3 4">
    <name type="scientific">Streptomyces klenkii</name>
    <dbReference type="NCBI Taxonomy" id="1420899"/>
    <lineage>
        <taxon>Bacteria</taxon>
        <taxon>Bacillati</taxon>
        <taxon>Actinomycetota</taxon>
        <taxon>Actinomycetes</taxon>
        <taxon>Kitasatosporales</taxon>
        <taxon>Streptomycetaceae</taxon>
        <taxon>Streptomyces</taxon>
    </lineage>
</organism>
<dbReference type="GO" id="GO:0008168">
    <property type="term" value="F:methyltransferase activity"/>
    <property type="evidence" value="ECO:0007669"/>
    <property type="project" value="UniProtKB-KW"/>
</dbReference>
<proteinExistence type="predicted"/>
<sequence length="285" mass="31325">MGISDTGHGFPKDHAPLGLPPVSWTSLWTLYHRAAAARRDPALLDDPVAVELVDRCAWPLEAWFGRPRTLAVQYLVRRARLYDAATKDFLRAHPGATVIALGEGLETQFWRVDNGTVRWVSVDLPGTVALRRAVLPHGPRQHTVACSATDPRWTELAAAEPPVLITAQGLFMYLPPPRAAALIRLCADRFPRSVLLFDTLPRWASVLGRSVLARGGTYRFPLQEGARPLAALLLPYAQGRCAVAVDPIGPYALGLRVVAGPLLRAQRCRLARRVSVPAFVRMDFP</sequence>
<keyword evidence="4" id="KW-1185">Reference proteome</keyword>
<dbReference type="EMBL" id="RBAM01000001">
    <property type="protein sequence ID" value="RKN77447.1"/>
    <property type="molecule type" value="Genomic_DNA"/>
</dbReference>
<dbReference type="InterPro" id="IPR029063">
    <property type="entry name" value="SAM-dependent_MTases_sf"/>
</dbReference>
<dbReference type="Pfam" id="PF04072">
    <property type="entry name" value="LCM"/>
    <property type="match status" value="1"/>
</dbReference>
<reference evidence="3 4" key="1">
    <citation type="journal article" date="2015" name="Antonie Van Leeuwenhoek">
        <title>Streptomyces klenkii sp. nov., isolated from deep marine sediment.</title>
        <authorList>
            <person name="Veyisoglu A."/>
            <person name="Sahin N."/>
        </authorList>
    </citation>
    <scope>NUCLEOTIDE SEQUENCE [LARGE SCALE GENOMIC DNA]</scope>
    <source>
        <strain evidence="3 4">KCTC 29202</strain>
    </source>
</reference>
<dbReference type="OrthoDB" id="9800233at2"/>